<evidence type="ECO:0000256" key="1">
    <source>
        <dbReference type="SAM" id="MobiDB-lite"/>
    </source>
</evidence>
<reference evidence="2 3" key="2">
    <citation type="submission" date="2018-11" db="EMBL/GenBank/DDBJ databases">
        <authorList>
            <consortium name="Pathogen Informatics"/>
        </authorList>
    </citation>
    <scope>NUCLEOTIDE SEQUENCE [LARGE SCALE GENOMIC DNA]</scope>
    <source>
        <strain evidence="2 3">Egypt</strain>
    </source>
</reference>
<reference evidence="4" key="1">
    <citation type="submission" date="2016-06" db="UniProtKB">
        <authorList>
            <consortium name="WormBaseParasite"/>
        </authorList>
    </citation>
    <scope>IDENTIFICATION</scope>
</reference>
<keyword evidence="3" id="KW-1185">Reference proteome</keyword>
<gene>
    <name evidence="2" type="ORF">ECPE_LOCUS17639</name>
</gene>
<feature type="region of interest" description="Disordered" evidence="1">
    <location>
        <begin position="10"/>
        <end position="31"/>
    </location>
</feature>
<evidence type="ECO:0000313" key="2">
    <source>
        <dbReference type="EMBL" id="VDP94941.1"/>
    </source>
</evidence>
<dbReference type="Proteomes" id="UP000272942">
    <property type="component" value="Unassembled WGS sequence"/>
</dbReference>
<dbReference type="WBParaSite" id="ECPE_0001768401-mRNA-1">
    <property type="protein sequence ID" value="ECPE_0001768401-mRNA-1"/>
    <property type="gene ID" value="ECPE_0001768401"/>
</dbReference>
<sequence length="324" mass="32448">MSFACISNLRRHRKQVHPSSPIPVTDGTDGSEATVVTLDDKKPTLSRIAVATPDPSGSTVTLDSAAAAAAASSLLSSSNLGSGTDAPPVALAAAAAMSGTLLTATGAALVPANLLPTSSSGIPSLILTSGPPGATILAAAPAHFSDQHSQLQPTLIATSNADSLRQTAVTFITSTGELDRSCAGLTGATLTTAGPEGGLLVNSSSGETVYLEPLDPRIAFEPGQPFTLTTIPTSNNPHGGTTTILGPSYTGAHILGHPVQLQPGQHGTHIAFTTSLPGQPSQLLAPNTAMFSPNTTVTSSNPGQGTVYANQSHATVIFPPPSSA</sequence>
<dbReference type="OrthoDB" id="8918594at2759"/>
<organism evidence="4">
    <name type="scientific">Echinostoma caproni</name>
    <dbReference type="NCBI Taxonomy" id="27848"/>
    <lineage>
        <taxon>Eukaryota</taxon>
        <taxon>Metazoa</taxon>
        <taxon>Spiralia</taxon>
        <taxon>Lophotrochozoa</taxon>
        <taxon>Platyhelminthes</taxon>
        <taxon>Trematoda</taxon>
        <taxon>Digenea</taxon>
        <taxon>Plagiorchiida</taxon>
        <taxon>Echinostomata</taxon>
        <taxon>Echinostomatoidea</taxon>
        <taxon>Echinostomatidae</taxon>
        <taxon>Echinostoma</taxon>
    </lineage>
</organism>
<dbReference type="AlphaFoldDB" id="A0A183BEK4"/>
<evidence type="ECO:0000313" key="3">
    <source>
        <dbReference type="Proteomes" id="UP000272942"/>
    </source>
</evidence>
<dbReference type="EMBL" id="UZAN01070495">
    <property type="protein sequence ID" value="VDP94941.1"/>
    <property type="molecule type" value="Genomic_DNA"/>
</dbReference>
<accession>A0A183BEK4</accession>
<name>A0A183BEK4_9TREM</name>
<evidence type="ECO:0000313" key="4">
    <source>
        <dbReference type="WBParaSite" id="ECPE_0001768401-mRNA-1"/>
    </source>
</evidence>
<protein>
    <submittedName>
        <fullName evidence="4">C2H2-type domain-containing protein</fullName>
    </submittedName>
</protein>
<proteinExistence type="predicted"/>